<sequence length="478" mass="53132">MPSILPFTTPQLPEPVSSNYSFVRDEWPEHLLPIRVHSVQGQAHNAKNLLSRGEQAAATLTRKSSTDPEPSIILDYGVAVSGIPFIKIQGIESSTKGPLNSKATLDFTVSEGYPGILCPDGDGPYPLSAGTDTRRRVRFRLKGQGFYESKHVQGSQRWLKLTLISSAPCSVRIALAGFIPTTSNLPLSRLPGAFQCSDKFMNQIWECNAYGWGANWTDYEVKFTGMILDGGLAWIVRAKPGPPSVMFIINIGVHKTTLEQWFGCYNQSQITLEPRLISTVDITHIGLELGSWFEVQTICVGTVDFKIIIQDREVAVFQQGTFKAATQRLSWDWRRKLSALPLQRSMRDFSPRRGILYESGLNNPAVLADFGIGWNQFAWISDGAKRDRYPWTADIIIGGRSLYYSTAGVEYVRGNIVASMLRTGTSLLSGGGPPGRDLTRAAKDEMFNVLTVNYSLYLILVIYDFWMHTGDDSLLNVC</sequence>
<dbReference type="InterPro" id="IPR012341">
    <property type="entry name" value="6hp_glycosidase-like_sf"/>
</dbReference>
<dbReference type="PANTHER" id="PTHR34987">
    <property type="entry name" value="C, PUTATIVE (AFU_ORTHOLOGUE AFUA_3G02880)-RELATED"/>
    <property type="match status" value="1"/>
</dbReference>
<dbReference type="EMBL" id="JAQJAN010000021">
    <property type="protein sequence ID" value="KAJ5703544.1"/>
    <property type="molecule type" value="Genomic_DNA"/>
</dbReference>
<evidence type="ECO:0000313" key="1">
    <source>
        <dbReference type="EMBL" id="KAJ5703544.1"/>
    </source>
</evidence>
<reference evidence="1" key="1">
    <citation type="journal article" date="2023" name="IMA Fungus">
        <title>Comparative genomic study of the Penicillium genus elucidates a diverse pangenome and 15 lateral gene transfer events.</title>
        <authorList>
            <person name="Petersen C."/>
            <person name="Sorensen T."/>
            <person name="Nielsen M.R."/>
            <person name="Sondergaard T.E."/>
            <person name="Sorensen J.L."/>
            <person name="Fitzpatrick D.A."/>
            <person name="Frisvad J.C."/>
            <person name="Nielsen K.L."/>
        </authorList>
    </citation>
    <scope>NUCLEOTIDE SEQUENCE</scope>
    <source>
        <strain evidence="1">IBT 17514</strain>
    </source>
</reference>
<reference evidence="1" key="2">
    <citation type="submission" date="2023-01" db="EMBL/GenBank/DDBJ databases">
        <authorList>
            <person name="Petersen C."/>
        </authorList>
    </citation>
    <scope>NUCLEOTIDE SEQUENCE</scope>
    <source>
        <strain evidence="1">IBT 17514</strain>
    </source>
</reference>
<dbReference type="Proteomes" id="UP001215712">
    <property type="component" value="Unassembled WGS sequence"/>
</dbReference>
<name>A0AAD6HAT1_9EURO</name>
<accession>A0AAD6HAT1</accession>
<gene>
    <name evidence="1" type="ORF">N7493_011469</name>
</gene>
<protein>
    <submittedName>
        <fullName evidence="1">Alpha-l-rhamnosidase</fullName>
    </submittedName>
</protein>
<organism evidence="1 2">
    <name type="scientific">Penicillium malachiteum</name>
    <dbReference type="NCBI Taxonomy" id="1324776"/>
    <lineage>
        <taxon>Eukaryota</taxon>
        <taxon>Fungi</taxon>
        <taxon>Dikarya</taxon>
        <taxon>Ascomycota</taxon>
        <taxon>Pezizomycotina</taxon>
        <taxon>Eurotiomycetes</taxon>
        <taxon>Eurotiomycetidae</taxon>
        <taxon>Eurotiales</taxon>
        <taxon>Aspergillaceae</taxon>
        <taxon>Penicillium</taxon>
    </lineage>
</organism>
<keyword evidence="2" id="KW-1185">Reference proteome</keyword>
<comment type="caution">
    <text evidence="1">The sequence shown here is derived from an EMBL/GenBank/DDBJ whole genome shotgun (WGS) entry which is preliminary data.</text>
</comment>
<evidence type="ECO:0000313" key="2">
    <source>
        <dbReference type="Proteomes" id="UP001215712"/>
    </source>
</evidence>
<dbReference type="AlphaFoldDB" id="A0AAD6HAT1"/>
<dbReference type="GO" id="GO:0005975">
    <property type="term" value="P:carbohydrate metabolic process"/>
    <property type="evidence" value="ECO:0007669"/>
    <property type="project" value="InterPro"/>
</dbReference>
<dbReference type="Gene3D" id="1.50.10.10">
    <property type="match status" value="1"/>
</dbReference>
<proteinExistence type="predicted"/>
<dbReference type="PANTHER" id="PTHR34987:SF4">
    <property type="entry name" value="ALPHA-L-RHAMNOSIDASE C-TERMINAL DOMAIN-CONTAINING PROTEIN"/>
    <property type="match status" value="1"/>
</dbReference>